<keyword evidence="2" id="KW-1185">Reference proteome</keyword>
<organism evidence="1 2">
    <name type="scientific">Chelonia mydas</name>
    <name type="common">Green sea-turtle</name>
    <name type="synonym">Chelonia agassizi</name>
    <dbReference type="NCBI Taxonomy" id="8469"/>
    <lineage>
        <taxon>Eukaryota</taxon>
        <taxon>Metazoa</taxon>
        <taxon>Chordata</taxon>
        <taxon>Craniata</taxon>
        <taxon>Vertebrata</taxon>
        <taxon>Euteleostomi</taxon>
        <taxon>Archelosauria</taxon>
        <taxon>Testudinata</taxon>
        <taxon>Testudines</taxon>
        <taxon>Cryptodira</taxon>
        <taxon>Durocryptodira</taxon>
        <taxon>Americhelydia</taxon>
        <taxon>Chelonioidea</taxon>
        <taxon>Cheloniidae</taxon>
        <taxon>Chelonia</taxon>
    </lineage>
</organism>
<reference evidence="2" key="1">
    <citation type="journal article" date="2013" name="Nat. Genet.">
        <title>The draft genomes of soft-shell turtle and green sea turtle yield insights into the development and evolution of the turtle-specific body plan.</title>
        <authorList>
            <person name="Wang Z."/>
            <person name="Pascual-Anaya J."/>
            <person name="Zadissa A."/>
            <person name="Li W."/>
            <person name="Niimura Y."/>
            <person name="Huang Z."/>
            <person name="Li C."/>
            <person name="White S."/>
            <person name="Xiong Z."/>
            <person name="Fang D."/>
            <person name="Wang B."/>
            <person name="Ming Y."/>
            <person name="Chen Y."/>
            <person name="Zheng Y."/>
            <person name="Kuraku S."/>
            <person name="Pignatelli M."/>
            <person name="Herrero J."/>
            <person name="Beal K."/>
            <person name="Nozawa M."/>
            <person name="Li Q."/>
            <person name="Wang J."/>
            <person name="Zhang H."/>
            <person name="Yu L."/>
            <person name="Shigenobu S."/>
            <person name="Wang J."/>
            <person name="Liu J."/>
            <person name="Flicek P."/>
            <person name="Searle S."/>
            <person name="Wang J."/>
            <person name="Kuratani S."/>
            <person name="Yin Y."/>
            <person name="Aken B."/>
            <person name="Zhang G."/>
            <person name="Irie N."/>
        </authorList>
    </citation>
    <scope>NUCLEOTIDE SEQUENCE [LARGE SCALE GENOMIC DNA]</scope>
</reference>
<gene>
    <name evidence="1" type="ORF">UY3_12578</name>
</gene>
<evidence type="ECO:0000313" key="1">
    <source>
        <dbReference type="EMBL" id="EMP30307.1"/>
    </source>
</evidence>
<dbReference type="AlphaFoldDB" id="M7BQB5"/>
<evidence type="ECO:0000313" key="2">
    <source>
        <dbReference type="Proteomes" id="UP000031443"/>
    </source>
</evidence>
<sequence>MGSAEHCCKSVDIRFCSFGHDKDVYSFEQRRSPPCTNNLEYAKGTPASTWITSLYTVTLTTTQIKIPHLNEEQWFQLKLDTRFPPLAASMITVYRAKAERAPPLYEGSTGNQAHIEMDAMDLNGVGSGAERDFYNKICHLWLCKVHKHARILQVALWGSA</sequence>
<proteinExistence type="predicted"/>
<dbReference type="EMBL" id="KB550683">
    <property type="protein sequence ID" value="EMP30307.1"/>
    <property type="molecule type" value="Genomic_DNA"/>
</dbReference>
<dbReference type="Proteomes" id="UP000031443">
    <property type="component" value="Unassembled WGS sequence"/>
</dbReference>
<accession>M7BQB5</accession>
<protein>
    <submittedName>
        <fullName evidence="1">Uncharacterized protein</fullName>
    </submittedName>
</protein>
<name>M7BQB5_CHEMY</name>